<reference evidence="7 8" key="1">
    <citation type="submission" date="2016-10" db="EMBL/GenBank/DDBJ databases">
        <title>The genome of Paramicrosporidium saccamoebae is the missing link in understanding Cryptomycota and Microsporidia evolution.</title>
        <authorList>
            <person name="Quandt C.A."/>
            <person name="Beaudet D."/>
            <person name="Corsaro D."/>
            <person name="Michel R."/>
            <person name="Corradi N."/>
            <person name="James T."/>
        </authorList>
    </citation>
    <scope>NUCLEOTIDE SEQUENCE [LARGE SCALE GENOMIC DNA]</scope>
    <source>
        <strain evidence="7 8">KSL3</strain>
    </source>
</reference>
<evidence type="ECO:0000256" key="2">
    <source>
        <dbReference type="ARBA" id="ARBA00007653"/>
    </source>
</evidence>
<dbReference type="InterPro" id="IPR004416">
    <property type="entry name" value="MnmG"/>
</dbReference>
<dbReference type="InterPro" id="IPR026904">
    <property type="entry name" value="MnmG_C"/>
</dbReference>
<dbReference type="InterPro" id="IPR047001">
    <property type="entry name" value="MnmG_C_subdom"/>
</dbReference>
<dbReference type="Pfam" id="PF01134">
    <property type="entry name" value="GIDA"/>
    <property type="match status" value="2"/>
</dbReference>
<feature type="region of interest" description="Disordered" evidence="5">
    <location>
        <begin position="184"/>
        <end position="216"/>
    </location>
</feature>
<dbReference type="SMART" id="SM01228">
    <property type="entry name" value="GIDA_assoc_3"/>
    <property type="match status" value="1"/>
</dbReference>
<dbReference type="Proteomes" id="UP000240830">
    <property type="component" value="Unassembled WGS sequence"/>
</dbReference>
<dbReference type="Pfam" id="PF21680">
    <property type="entry name" value="GIDA_C_1st"/>
    <property type="match status" value="1"/>
</dbReference>
<feature type="domain" description="tRNA uridine 5-carboxymethylaminomethyl modification enzyme C-terminal subdomain" evidence="6">
    <location>
        <begin position="562"/>
        <end position="633"/>
    </location>
</feature>
<dbReference type="Pfam" id="PF13932">
    <property type="entry name" value="SAM_GIDA_C"/>
    <property type="match status" value="1"/>
</dbReference>
<accession>A0A2H9TNR4</accession>
<dbReference type="GO" id="GO:0070899">
    <property type="term" value="P:mitochondrial tRNA wobble uridine modification"/>
    <property type="evidence" value="ECO:0007669"/>
    <property type="project" value="EnsemblFungi"/>
</dbReference>
<dbReference type="PANTHER" id="PTHR11806">
    <property type="entry name" value="GLUCOSE INHIBITED DIVISION PROTEIN A"/>
    <property type="match status" value="1"/>
</dbReference>
<dbReference type="GO" id="GO:0050660">
    <property type="term" value="F:flavin adenine dinucleotide binding"/>
    <property type="evidence" value="ECO:0007669"/>
    <property type="project" value="InterPro"/>
</dbReference>
<keyword evidence="3" id="KW-0285">Flavoprotein</keyword>
<evidence type="ECO:0000256" key="3">
    <source>
        <dbReference type="ARBA" id="ARBA00022630"/>
    </source>
</evidence>
<dbReference type="InterPro" id="IPR020595">
    <property type="entry name" value="MnmG-rel_CS"/>
</dbReference>
<sequence length="634" mass="71213">MRRWFRRLFHASQRFDTVVIGGGHAGSEACAAAARAGAKTLLVTQRVETVGEMSCNPSFGGVGKGILLKEIDALDGVSPRVCDAAGIHFRMLNAAKGPAVHGPRAQIDRKLYKMHMQECLGKYPNLEIRKGSVKDLIYEQVDGGFRIKGIELEDGQIIPTLSVVITTGTFLRGEMHIGLDSYPGGRINSSNLSDPSKTHGKTPSDSLQVPLRGEEPSDLSQTFKRFGLCVSRLRTGTPPRLDGRTINYNGLIEQPSDNPPVPFSFLNDRVTNLDALVKCYQTRTQPETHNLIRENMHMTIHIKEDIKGPRYCPSIESKVLRFGDRQGHVVWLEPEGLDTNLVYPNGLSMSLPADLQLQILRTIPGLKDVEIVQPGYGVEYDYVDPTGLNPTLETKKVKGLFLAGQINGTTGYEEAAAQAPIRVDRADAYIGVLIDDLTSRGVSEPYRIFTSRSEYRLSLRADNADKRLTSIGIKHGIVSDDRKRHFQHTVDLEEQLRAKLEQVSCTPHEWRTRGVDIGEDGVVRNGLQIIRRPNLPLPKLRHIFPEIAAFPDRLVERLHVDEFYKTMAKFQESDMNLYRRENDMLLAENLDYDRMLFLSNEVRSRLKQVQPRSIAVLKRMEGVTPDAVVRLMRY</sequence>
<feature type="compositionally biased region" description="Polar residues" evidence="5">
    <location>
        <begin position="187"/>
        <end position="207"/>
    </location>
</feature>
<name>A0A2H9TNR4_9FUNG</name>
<dbReference type="InterPro" id="IPR040131">
    <property type="entry name" value="MnmG_N"/>
</dbReference>
<dbReference type="EMBL" id="MTSL01000065">
    <property type="protein sequence ID" value="PJF19376.1"/>
    <property type="molecule type" value="Genomic_DNA"/>
</dbReference>
<comment type="similarity">
    <text evidence="2">Belongs to the MnmG family.</text>
</comment>
<comment type="caution">
    <text evidence="7">The sequence shown here is derived from an EMBL/GenBank/DDBJ whole genome shotgun (WGS) entry which is preliminary data.</text>
</comment>
<organism evidence="7 8">
    <name type="scientific">Paramicrosporidium saccamoebae</name>
    <dbReference type="NCBI Taxonomy" id="1246581"/>
    <lineage>
        <taxon>Eukaryota</taxon>
        <taxon>Fungi</taxon>
        <taxon>Fungi incertae sedis</taxon>
        <taxon>Cryptomycota</taxon>
        <taxon>Cryptomycota incertae sedis</taxon>
        <taxon>Paramicrosporidium</taxon>
    </lineage>
</organism>
<proteinExistence type="inferred from homology"/>
<evidence type="ECO:0000259" key="6">
    <source>
        <dbReference type="SMART" id="SM01228"/>
    </source>
</evidence>
<dbReference type="STRING" id="1246581.A0A2H9TNR4"/>
<dbReference type="PANTHER" id="PTHR11806:SF0">
    <property type="entry name" value="PROTEIN MTO1 HOMOLOG, MITOCHONDRIAL"/>
    <property type="match status" value="1"/>
</dbReference>
<evidence type="ECO:0000256" key="4">
    <source>
        <dbReference type="ARBA" id="ARBA00022827"/>
    </source>
</evidence>
<gene>
    <name evidence="7" type="ORF">PSACC_00783</name>
</gene>
<comment type="cofactor">
    <cofactor evidence="1">
        <name>FAD</name>
        <dbReference type="ChEBI" id="CHEBI:57692"/>
    </cofactor>
</comment>
<dbReference type="InterPro" id="IPR002218">
    <property type="entry name" value="MnmG-rel"/>
</dbReference>
<dbReference type="GO" id="GO:0030488">
    <property type="term" value="P:tRNA methylation"/>
    <property type="evidence" value="ECO:0007669"/>
    <property type="project" value="TreeGrafter"/>
</dbReference>
<keyword evidence="4" id="KW-0274">FAD</keyword>
<dbReference type="InterPro" id="IPR036188">
    <property type="entry name" value="FAD/NAD-bd_sf"/>
</dbReference>
<evidence type="ECO:0000313" key="8">
    <source>
        <dbReference type="Proteomes" id="UP000240830"/>
    </source>
</evidence>
<dbReference type="Gene3D" id="3.50.50.60">
    <property type="entry name" value="FAD/NAD(P)-binding domain"/>
    <property type="match status" value="2"/>
</dbReference>
<keyword evidence="8" id="KW-1185">Reference proteome</keyword>
<dbReference type="Gene3D" id="1.10.150.570">
    <property type="entry name" value="GidA associated domain, C-terminal subdomain"/>
    <property type="match status" value="1"/>
</dbReference>
<dbReference type="InterPro" id="IPR044920">
    <property type="entry name" value="MnmG_C_subdom_sf"/>
</dbReference>
<evidence type="ECO:0000256" key="1">
    <source>
        <dbReference type="ARBA" id="ARBA00001974"/>
    </source>
</evidence>
<feature type="non-terminal residue" evidence="7">
    <location>
        <position position="634"/>
    </location>
</feature>
<dbReference type="SUPFAM" id="SSF51905">
    <property type="entry name" value="FAD/NAD(P)-binding domain"/>
    <property type="match status" value="1"/>
</dbReference>
<evidence type="ECO:0000313" key="7">
    <source>
        <dbReference type="EMBL" id="PJF19376.1"/>
    </source>
</evidence>
<dbReference type="AlphaFoldDB" id="A0A2H9TNR4"/>
<evidence type="ECO:0000256" key="5">
    <source>
        <dbReference type="SAM" id="MobiDB-lite"/>
    </source>
</evidence>
<dbReference type="PROSITE" id="PS01280">
    <property type="entry name" value="GIDA_1"/>
    <property type="match status" value="1"/>
</dbReference>
<dbReference type="OrthoDB" id="3329at2759"/>
<dbReference type="InterPro" id="IPR049312">
    <property type="entry name" value="GIDA_C_N"/>
</dbReference>
<dbReference type="NCBIfam" id="TIGR00136">
    <property type="entry name" value="mnmG_gidA"/>
    <property type="match status" value="1"/>
</dbReference>
<dbReference type="GO" id="GO:0005739">
    <property type="term" value="C:mitochondrion"/>
    <property type="evidence" value="ECO:0007669"/>
    <property type="project" value="EnsemblFungi"/>
</dbReference>
<protein>
    <recommendedName>
        <fullName evidence="6">tRNA uridine 5-carboxymethylaminomethyl modification enzyme C-terminal subdomain domain-containing protein</fullName>
    </recommendedName>
</protein>